<gene>
    <name evidence="1" type="ORF">PHAVU_002G281500g</name>
</gene>
<organism evidence="1 2">
    <name type="scientific">Phaseolus vulgaris</name>
    <name type="common">Kidney bean</name>
    <name type="synonym">French bean</name>
    <dbReference type="NCBI Taxonomy" id="3885"/>
    <lineage>
        <taxon>Eukaryota</taxon>
        <taxon>Viridiplantae</taxon>
        <taxon>Streptophyta</taxon>
        <taxon>Embryophyta</taxon>
        <taxon>Tracheophyta</taxon>
        <taxon>Spermatophyta</taxon>
        <taxon>Magnoliopsida</taxon>
        <taxon>eudicotyledons</taxon>
        <taxon>Gunneridae</taxon>
        <taxon>Pentapetalae</taxon>
        <taxon>rosids</taxon>
        <taxon>fabids</taxon>
        <taxon>Fabales</taxon>
        <taxon>Fabaceae</taxon>
        <taxon>Papilionoideae</taxon>
        <taxon>50 kb inversion clade</taxon>
        <taxon>NPAAA clade</taxon>
        <taxon>indigoferoid/millettioid clade</taxon>
        <taxon>Phaseoleae</taxon>
        <taxon>Phaseolus</taxon>
    </lineage>
</organism>
<proteinExistence type="predicted"/>
<accession>V7CP12</accession>
<reference evidence="2" key="1">
    <citation type="journal article" date="2014" name="Nat. Genet.">
        <title>A reference genome for common bean and genome-wide analysis of dual domestications.</title>
        <authorList>
            <person name="Schmutz J."/>
            <person name="McClean P.E."/>
            <person name="Mamidi S."/>
            <person name="Wu G.A."/>
            <person name="Cannon S.B."/>
            <person name="Grimwood J."/>
            <person name="Jenkins J."/>
            <person name="Shu S."/>
            <person name="Song Q."/>
            <person name="Chavarro C."/>
            <person name="Torres-Torres M."/>
            <person name="Geffroy V."/>
            <person name="Moghaddam S.M."/>
            <person name="Gao D."/>
            <person name="Abernathy B."/>
            <person name="Barry K."/>
            <person name="Blair M."/>
            <person name="Brick M.A."/>
            <person name="Chovatia M."/>
            <person name="Gepts P."/>
            <person name="Goodstein D.M."/>
            <person name="Gonzales M."/>
            <person name="Hellsten U."/>
            <person name="Hyten D.L."/>
            <person name="Jia G."/>
            <person name="Kelly J.D."/>
            <person name="Kudrna D."/>
            <person name="Lee R."/>
            <person name="Richard M.M."/>
            <person name="Miklas P.N."/>
            <person name="Osorno J.M."/>
            <person name="Rodrigues J."/>
            <person name="Thareau V."/>
            <person name="Urrea C.A."/>
            <person name="Wang M."/>
            <person name="Yu Y."/>
            <person name="Zhang M."/>
            <person name="Wing R.A."/>
            <person name="Cregan P.B."/>
            <person name="Rokhsar D.S."/>
            <person name="Jackson S.A."/>
        </authorList>
    </citation>
    <scope>NUCLEOTIDE SEQUENCE [LARGE SCALE GENOMIC DNA]</scope>
    <source>
        <strain evidence="2">cv. G19833</strain>
    </source>
</reference>
<dbReference type="OrthoDB" id="1436307at2759"/>
<evidence type="ECO:0000313" key="1">
    <source>
        <dbReference type="EMBL" id="ESW31947.1"/>
    </source>
</evidence>
<keyword evidence="2" id="KW-1185">Reference proteome</keyword>
<evidence type="ECO:0000313" key="2">
    <source>
        <dbReference type="Proteomes" id="UP000000226"/>
    </source>
</evidence>
<name>V7CP12_PHAVU</name>
<dbReference type="Proteomes" id="UP000000226">
    <property type="component" value="Chromosome 2"/>
</dbReference>
<protein>
    <submittedName>
        <fullName evidence="1">Uncharacterized protein</fullName>
    </submittedName>
</protein>
<dbReference type="AlphaFoldDB" id="V7CP12"/>
<dbReference type="Gramene" id="ESW31947">
    <property type="protein sequence ID" value="ESW31947"/>
    <property type="gene ID" value="PHAVU_002G281500g"/>
</dbReference>
<dbReference type="EMBL" id="CM002289">
    <property type="protein sequence ID" value="ESW31947.1"/>
    <property type="molecule type" value="Genomic_DNA"/>
</dbReference>
<sequence>MPGFEQILPSCNTATNTFSIRGALTFQAKLPKNVWSHVVLHALPYKRVLSHVLQNKSPNEHLYGTSPDLSTLWALGSLSYLLYGKLQSHGSKFSTQARKGTFSGLKDDTRICPSGYSHKGNLDLM</sequence>